<dbReference type="Proteomes" id="UP000745764">
    <property type="component" value="Unassembled WGS sequence"/>
</dbReference>
<comment type="caution">
    <text evidence="1">The sequence shown here is derived from an EMBL/GenBank/DDBJ whole genome shotgun (WGS) entry which is preliminary data.</text>
</comment>
<keyword evidence="2" id="KW-1185">Reference proteome</keyword>
<sequence length="292" mass="33058">MTDNRIRDWFDNQIELQKQSSMHFSGKHNVAQPQSTAIEEEIDFDFYAQMSEFASLKTIQIRRLDIAENISMITAEEEIGENRLVQQAVEKLESITALGYERFVPVERCPIAVLTELRVAFDNVFINYDGMFASLKTWSKRARYGGRVKFDNENKSGPLDSGSYGGPRISVQAVWRYKWDKPKVQSTTRYALPTTPSIRSGPRPMTWDLRIQHAMVDGQKGAIGLEDETSGVPMIKAIAKYALHETLTMQGSFGTSRIHKWGLDEPNDEPPYVGARHLGGAARIELPPPYTE</sequence>
<accession>A0A9N8KP32</accession>
<name>A0A9N8KP32_9PEZI</name>
<gene>
    <name evidence="1" type="ORF">AWRI4620_LOCUS4594</name>
</gene>
<evidence type="ECO:0000313" key="1">
    <source>
        <dbReference type="EMBL" id="CAD0110339.1"/>
    </source>
</evidence>
<proteinExistence type="predicted"/>
<reference evidence="1" key="1">
    <citation type="submission" date="2020-06" db="EMBL/GenBank/DDBJ databases">
        <authorList>
            <person name="Onetto C."/>
        </authorList>
    </citation>
    <scope>NUCLEOTIDE SEQUENCE</scope>
</reference>
<protein>
    <submittedName>
        <fullName evidence="1">Uncharacterized protein</fullName>
    </submittedName>
</protein>
<organism evidence="1 2">
    <name type="scientific">Aureobasidium uvarum</name>
    <dbReference type="NCBI Taxonomy" id="2773716"/>
    <lineage>
        <taxon>Eukaryota</taxon>
        <taxon>Fungi</taxon>
        <taxon>Dikarya</taxon>
        <taxon>Ascomycota</taxon>
        <taxon>Pezizomycotina</taxon>
        <taxon>Dothideomycetes</taxon>
        <taxon>Dothideomycetidae</taxon>
        <taxon>Dothideales</taxon>
        <taxon>Saccotheciaceae</taxon>
        <taxon>Aureobasidium</taxon>
    </lineage>
</organism>
<dbReference type="OrthoDB" id="3903174at2759"/>
<dbReference type="EMBL" id="CAINUL010000006">
    <property type="protein sequence ID" value="CAD0110339.1"/>
    <property type="molecule type" value="Genomic_DNA"/>
</dbReference>
<dbReference type="AlphaFoldDB" id="A0A9N8KP32"/>
<evidence type="ECO:0000313" key="2">
    <source>
        <dbReference type="Proteomes" id="UP000745764"/>
    </source>
</evidence>